<evidence type="ECO:0000313" key="1">
    <source>
        <dbReference type="EMBL" id="KAJ8874201.1"/>
    </source>
</evidence>
<protein>
    <submittedName>
        <fullName evidence="1">Uncharacterized protein</fullName>
    </submittedName>
</protein>
<evidence type="ECO:0000313" key="2">
    <source>
        <dbReference type="Proteomes" id="UP001159363"/>
    </source>
</evidence>
<keyword evidence="2" id="KW-1185">Reference proteome</keyword>
<dbReference type="Proteomes" id="UP001159363">
    <property type="component" value="Chromosome 9"/>
</dbReference>
<name>A0ABQ9GQ91_9NEOP</name>
<reference evidence="1 2" key="1">
    <citation type="submission" date="2023-02" db="EMBL/GenBank/DDBJ databases">
        <title>LHISI_Scaffold_Assembly.</title>
        <authorList>
            <person name="Stuart O.P."/>
            <person name="Cleave R."/>
            <person name="Magrath M.J.L."/>
            <person name="Mikheyev A.S."/>
        </authorList>
    </citation>
    <scope>NUCLEOTIDE SEQUENCE [LARGE SCALE GENOMIC DNA]</scope>
    <source>
        <strain evidence="1">Daus_M_001</strain>
        <tissue evidence="1">Leg muscle</tissue>
    </source>
</reference>
<accession>A0ABQ9GQ91</accession>
<proteinExistence type="predicted"/>
<comment type="caution">
    <text evidence="1">The sequence shown here is derived from an EMBL/GenBank/DDBJ whole genome shotgun (WGS) entry which is preliminary data.</text>
</comment>
<organism evidence="1 2">
    <name type="scientific">Dryococelus australis</name>
    <dbReference type="NCBI Taxonomy" id="614101"/>
    <lineage>
        <taxon>Eukaryota</taxon>
        <taxon>Metazoa</taxon>
        <taxon>Ecdysozoa</taxon>
        <taxon>Arthropoda</taxon>
        <taxon>Hexapoda</taxon>
        <taxon>Insecta</taxon>
        <taxon>Pterygota</taxon>
        <taxon>Neoptera</taxon>
        <taxon>Polyneoptera</taxon>
        <taxon>Phasmatodea</taxon>
        <taxon>Verophasmatodea</taxon>
        <taxon>Anareolatae</taxon>
        <taxon>Phasmatidae</taxon>
        <taxon>Eurycanthinae</taxon>
        <taxon>Dryococelus</taxon>
    </lineage>
</organism>
<gene>
    <name evidence="1" type="ORF">PR048_025043</name>
</gene>
<sequence length="307" mass="34732">MPAIPRPNIGRSTRTTAELQRLWGGTFVRKPNEEHDTRARVGRHIVVSGNCEMAYGVISSPPRCSNNPVLSITPGALARRSDEIYCPEILRPQPELHPVAAGLRQRPGKLGKYKIVPIWRYTPSPSPDGSKTRRRVVVSGIWKAEAEGSRLRASIIDFAVGSHSRNEPSSINGKYTYTQLAINFTMGGRVVVVVRLLDYHKREPGSISGEVASRIFARGNRGGRCLWSAGVSRRFSRFAPHLHFRRWPILTLLHTHRLSRPRCQEPPKYLRSLTLHHSTDKTRQLRTPNYFTISILTKYDIVAHRRA</sequence>
<dbReference type="EMBL" id="JARBHB010000010">
    <property type="protein sequence ID" value="KAJ8874201.1"/>
    <property type="molecule type" value="Genomic_DNA"/>
</dbReference>